<dbReference type="Gene3D" id="1.20.1260.10">
    <property type="match status" value="1"/>
</dbReference>
<dbReference type="SUPFAM" id="SSF47240">
    <property type="entry name" value="Ferritin-like"/>
    <property type="match status" value="1"/>
</dbReference>
<sequence>MFTKAFTALIAAAVLVRGAPTPPAPDQTNILQFALSLEYLENAFYSGALAAYDAQAFRDAGFPDWVRGRFEQISVHEATHVATLKAALGDNAPQPCQYSFPYTDPRSFASLSFAIEGVGAAAYQGAAKYIDDKDTLGVAASILSVEQRQAAWVSSAVLKQQPWNGPFETTLSPTGAYSLASQFITSCPSATPALPVTPLPALSVSNASPAPGSTLQLTFDAPGGAYLMWLNGLEAVYTPVDGNKQTAVPDGLHGTVYVGVVSSEQMPLTDASMVTGLAIVQMPFDSMADEVDNA</sequence>
<evidence type="ECO:0000313" key="3">
    <source>
        <dbReference type="Proteomes" id="UP000015241"/>
    </source>
</evidence>
<dbReference type="InterPro" id="IPR012347">
    <property type="entry name" value="Ferritin-like"/>
</dbReference>
<dbReference type="STRING" id="743788.S8FPR6"/>
<reference evidence="2 3" key="1">
    <citation type="journal article" date="2012" name="Science">
        <title>The Paleozoic origin of enzymatic lignin decomposition reconstructed from 31 fungal genomes.</title>
        <authorList>
            <person name="Floudas D."/>
            <person name="Binder M."/>
            <person name="Riley R."/>
            <person name="Barry K."/>
            <person name="Blanchette R.A."/>
            <person name="Henrissat B."/>
            <person name="Martinez A.T."/>
            <person name="Otillar R."/>
            <person name="Spatafora J.W."/>
            <person name="Yadav J.S."/>
            <person name="Aerts A."/>
            <person name="Benoit I."/>
            <person name="Boyd A."/>
            <person name="Carlson A."/>
            <person name="Copeland A."/>
            <person name="Coutinho P.M."/>
            <person name="de Vries R.P."/>
            <person name="Ferreira P."/>
            <person name="Findley K."/>
            <person name="Foster B."/>
            <person name="Gaskell J."/>
            <person name="Glotzer D."/>
            <person name="Gorecki P."/>
            <person name="Heitman J."/>
            <person name="Hesse C."/>
            <person name="Hori C."/>
            <person name="Igarashi K."/>
            <person name="Jurgens J.A."/>
            <person name="Kallen N."/>
            <person name="Kersten P."/>
            <person name="Kohler A."/>
            <person name="Kuees U."/>
            <person name="Kumar T.K.A."/>
            <person name="Kuo A."/>
            <person name="LaButti K."/>
            <person name="Larrondo L.F."/>
            <person name="Lindquist E."/>
            <person name="Ling A."/>
            <person name="Lombard V."/>
            <person name="Lucas S."/>
            <person name="Lundell T."/>
            <person name="Martin R."/>
            <person name="McLaughlin D.J."/>
            <person name="Morgenstern I."/>
            <person name="Morin E."/>
            <person name="Murat C."/>
            <person name="Nagy L.G."/>
            <person name="Nolan M."/>
            <person name="Ohm R.A."/>
            <person name="Patyshakuliyeva A."/>
            <person name="Rokas A."/>
            <person name="Ruiz-Duenas F.J."/>
            <person name="Sabat G."/>
            <person name="Salamov A."/>
            <person name="Samejima M."/>
            <person name="Schmutz J."/>
            <person name="Slot J.C."/>
            <person name="St John F."/>
            <person name="Stenlid J."/>
            <person name="Sun H."/>
            <person name="Sun S."/>
            <person name="Syed K."/>
            <person name="Tsang A."/>
            <person name="Wiebenga A."/>
            <person name="Young D."/>
            <person name="Pisabarro A."/>
            <person name="Eastwood D.C."/>
            <person name="Martin F."/>
            <person name="Cullen D."/>
            <person name="Grigoriev I.V."/>
            <person name="Hibbett D.S."/>
        </authorList>
    </citation>
    <scope>NUCLEOTIDE SEQUENCE</scope>
    <source>
        <strain evidence="3">FP-58527</strain>
    </source>
</reference>
<accession>S8FPR6</accession>
<dbReference type="InterPro" id="IPR052965">
    <property type="entry name" value="Pigment-catalase-like"/>
</dbReference>
<dbReference type="EMBL" id="KE504131">
    <property type="protein sequence ID" value="EPT03251.1"/>
    <property type="molecule type" value="Genomic_DNA"/>
</dbReference>
<feature type="signal peptide" evidence="1">
    <location>
        <begin position="1"/>
        <end position="18"/>
    </location>
</feature>
<evidence type="ECO:0000313" key="2">
    <source>
        <dbReference type="EMBL" id="EPT03251.1"/>
    </source>
</evidence>
<dbReference type="CDD" id="cd00657">
    <property type="entry name" value="Ferritin_like"/>
    <property type="match status" value="1"/>
</dbReference>
<feature type="chain" id="PRO_5004551609" description="Ferritin-like domain-containing protein" evidence="1">
    <location>
        <begin position="19"/>
        <end position="294"/>
    </location>
</feature>
<dbReference type="eggNOG" id="ENOG502RXKA">
    <property type="taxonomic scope" value="Eukaryota"/>
</dbReference>
<dbReference type="InterPro" id="IPR009078">
    <property type="entry name" value="Ferritin-like_SF"/>
</dbReference>
<proteinExistence type="predicted"/>
<dbReference type="OrthoDB" id="1001765at2759"/>
<name>S8FPR6_FOMSC</name>
<evidence type="ECO:0008006" key="4">
    <source>
        <dbReference type="Google" id="ProtNLM"/>
    </source>
</evidence>
<evidence type="ECO:0000256" key="1">
    <source>
        <dbReference type="SAM" id="SignalP"/>
    </source>
</evidence>
<dbReference type="Proteomes" id="UP000015241">
    <property type="component" value="Unassembled WGS sequence"/>
</dbReference>
<dbReference type="AlphaFoldDB" id="S8FPR6"/>
<dbReference type="PANTHER" id="PTHR31694:SF26">
    <property type="entry name" value="OS05G0151100 PROTEIN"/>
    <property type="match status" value="1"/>
</dbReference>
<dbReference type="HOGENOM" id="CLU_029630_0_0_1"/>
<keyword evidence="3" id="KW-1185">Reference proteome</keyword>
<gene>
    <name evidence="2" type="ORF">FOMPIDRAFT_1040650</name>
</gene>
<organism evidence="2 3">
    <name type="scientific">Fomitopsis schrenkii</name>
    <name type="common">Brown rot fungus</name>
    <dbReference type="NCBI Taxonomy" id="2126942"/>
    <lineage>
        <taxon>Eukaryota</taxon>
        <taxon>Fungi</taxon>
        <taxon>Dikarya</taxon>
        <taxon>Basidiomycota</taxon>
        <taxon>Agaricomycotina</taxon>
        <taxon>Agaricomycetes</taxon>
        <taxon>Polyporales</taxon>
        <taxon>Fomitopsis</taxon>
    </lineage>
</organism>
<dbReference type="PANTHER" id="PTHR31694">
    <property type="entry name" value="DESICCATION-LIKE PROTEIN"/>
    <property type="match status" value="1"/>
</dbReference>
<dbReference type="InParanoid" id="S8FPR6"/>
<keyword evidence="1" id="KW-0732">Signal</keyword>
<dbReference type="Pfam" id="PF13668">
    <property type="entry name" value="Ferritin_2"/>
    <property type="match status" value="1"/>
</dbReference>
<protein>
    <recommendedName>
        <fullName evidence="4">Ferritin-like domain-containing protein</fullName>
    </recommendedName>
</protein>